<accession>A0A2S9INT8</accession>
<comment type="caution">
    <text evidence="2">The sequence shown here is derived from an EMBL/GenBank/DDBJ whole genome shotgun (WGS) entry which is preliminary data.</text>
</comment>
<protein>
    <submittedName>
        <fullName evidence="2">Uncharacterized protein</fullName>
    </submittedName>
</protein>
<dbReference type="Proteomes" id="UP000239434">
    <property type="component" value="Unassembled WGS sequence"/>
</dbReference>
<evidence type="ECO:0000313" key="3">
    <source>
        <dbReference type="Proteomes" id="UP000239434"/>
    </source>
</evidence>
<proteinExistence type="predicted"/>
<gene>
    <name evidence="2" type="ORF">C5748_17180</name>
</gene>
<sequence length="107" mass="11793">MFTALALRPWVAHIAACINGEASDMAEEHLKALDEALEQMRDHRRKLAANLAGAYARGTTEGWREQFVQIQEVIESIQRAIADEKDAAPKKYQTLDVGGPITGGFRG</sequence>
<name>A0A2S9INT8_9HYPH</name>
<evidence type="ECO:0000313" key="2">
    <source>
        <dbReference type="EMBL" id="PRD42197.1"/>
    </source>
</evidence>
<feature type="coiled-coil region" evidence="1">
    <location>
        <begin position="23"/>
        <end position="50"/>
    </location>
</feature>
<dbReference type="EMBL" id="PVBR01000013">
    <property type="protein sequence ID" value="PRD42197.1"/>
    <property type="molecule type" value="Genomic_DNA"/>
</dbReference>
<reference evidence="2 3" key="1">
    <citation type="submission" date="2018-02" db="EMBL/GenBank/DDBJ databases">
        <title>The draft genome of Phyllobacterium sp. 1N-3.</title>
        <authorList>
            <person name="Liu L."/>
            <person name="Li L."/>
            <person name="Zhang X."/>
            <person name="Wang T."/>
            <person name="Liang L."/>
        </authorList>
    </citation>
    <scope>NUCLEOTIDE SEQUENCE [LARGE SCALE GENOMIC DNA]</scope>
    <source>
        <strain evidence="2 3">1N-3</strain>
    </source>
</reference>
<organism evidence="2 3">
    <name type="scientific">Phyllobacterium phragmitis</name>
    <dbReference type="NCBI Taxonomy" id="2670329"/>
    <lineage>
        <taxon>Bacteria</taxon>
        <taxon>Pseudomonadati</taxon>
        <taxon>Pseudomonadota</taxon>
        <taxon>Alphaproteobacteria</taxon>
        <taxon>Hyphomicrobiales</taxon>
        <taxon>Phyllobacteriaceae</taxon>
        <taxon>Phyllobacterium</taxon>
    </lineage>
</organism>
<evidence type="ECO:0000256" key="1">
    <source>
        <dbReference type="SAM" id="Coils"/>
    </source>
</evidence>
<dbReference type="AlphaFoldDB" id="A0A2S9INT8"/>
<keyword evidence="3" id="KW-1185">Reference proteome</keyword>
<keyword evidence="1" id="KW-0175">Coiled coil</keyword>